<name>A0ABX5VRY5_9MICO</name>
<evidence type="ECO:0000313" key="2">
    <source>
        <dbReference type="Proteomes" id="UP000313948"/>
    </source>
</evidence>
<keyword evidence="2" id="KW-1185">Reference proteome</keyword>
<evidence type="ECO:0000313" key="1">
    <source>
        <dbReference type="EMBL" id="QDB79595.1"/>
    </source>
</evidence>
<dbReference type="RefSeq" id="WP_139948615.1">
    <property type="nucleotide sequence ID" value="NZ_CP040899.1"/>
</dbReference>
<accession>A0ABX5VRY5</accession>
<gene>
    <name evidence="1" type="ORF">FE251_09585</name>
</gene>
<organism evidence="1 2">
    <name type="scientific">Georgenia wutianyii</name>
    <dbReference type="NCBI Taxonomy" id="2585135"/>
    <lineage>
        <taxon>Bacteria</taxon>
        <taxon>Bacillati</taxon>
        <taxon>Actinomycetota</taxon>
        <taxon>Actinomycetes</taxon>
        <taxon>Micrococcales</taxon>
        <taxon>Bogoriellaceae</taxon>
        <taxon>Georgenia</taxon>
    </lineage>
</organism>
<dbReference type="Proteomes" id="UP000313948">
    <property type="component" value="Chromosome"/>
</dbReference>
<sequence length="200" mass="22002">MALQPTEEQREVGELFAEVEDANIWVGAEPVMFSDEFIVEHFDAFDYEEWHSWEELPASEVAGLPDLVTQAAGYAGKGVVSLGRVVAAQPMGGIDWLVQIGPLSDEVASQTATRDATISIVGEDSAIELLSHAVPDPDEALSLVYCRTTLPPLRHLQEEETVLFKGTPVAYGQTLRNDNRLSRVNYMLCSSIERFFDGGE</sequence>
<dbReference type="EMBL" id="CP040899">
    <property type="protein sequence ID" value="QDB79595.1"/>
    <property type="molecule type" value="Genomic_DNA"/>
</dbReference>
<reference evidence="1 2" key="1">
    <citation type="submission" date="2019-05" db="EMBL/GenBank/DDBJ databases">
        <title>Georgenia *** sp. nov., and Georgenia *** sp. nov., isolated from the intestinal contents of plateau pika (Ochotona curzoniae) in the Qinghai-Tibet plateau of China.</title>
        <authorList>
            <person name="Tian Z."/>
        </authorList>
    </citation>
    <scope>NUCLEOTIDE SEQUENCE [LARGE SCALE GENOMIC DNA]</scope>
    <source>
        <strain evidence="1 2">Z294</strain>
    </source>
</reference>
<proteinExistence type="predicted"/>
<protein>
    <submittedName>
        <fullName evidence="1">Uncharacterized protein</fullName>
    </submittedName>
</protein>